<dbReference type="EMBL" id="KN824947">
    <property type="protein sequence ID" value="KIK97201.1"/>
    <property type="molecule type" value="Genomic_DNA"/>
</dbReference>
<keyword evidence="2" id="KW-0812">Transmembrane</keyword>
<accession>A0A0D0E0X1</accession>
<evidence type="ECO:0000313" key="3">
    <source>
        <dbReference type="EMBL" id="KIK97201.1"/>
    </source>
</evidence>
<keyword evidence="4" id="KW-1185">Reference proteome</keyword>
<keyword evidence="2" id="KW-1133">Transmembrane helix</keyword>
<dbReference type="Proteomes" id="UP000054538">
    <property type="component" value="Unassembled WGS sequence"/>
</dbReference>
<feature type="transmembrane region" description="Helical" evidence="2">
    <location>
        <begin position="21"/>
        <end position="43"/>
    </location>
</feature>
<sequence length="109" mass="12532">MIERRLRRGQRYVIRRPALMLITVITAFIPTFSFSGLVIPPHLPNVLSVRCPASRPHAVHLQSTLLTAVSSQARSWRDIRSRPMAHRVSQQPHHHLPDDLHSHFLTPLQ</sequence>
<evidence type="ECO:0000256" key="1">
    <source>
        <dbReference type="SAM" id="MobiDB-lite"/>
    </source>
</evidence>
<evidence type="ECO:0000256" key="2">
    <source>
        <dbReference type="SAM" id="Phobius"/>
    </source>
</evidence>
<reference evidence="3 4" key="1">
    <citation type="submission" date="2014-04" db="EMBL/GenBank/DDBJ databases">
        <authorList>
            <consortium name="DOE Joint Genome Institute"/>
            <person name="Kuo A."/>
            <person name="Kohler A."/>
            <person name="Jargeat P."/>
            <person name="Nagy L.G."/>
            <person name="Floudas D."/>
            <person name="Copeland A."/>
            <person name="Barry K.W."/>
            <person name="Cichocki N."/>
            <person name="Veneault-Fourrey C."/>
            <person name="LaButti K."/>
            <person name="Lindquist E.A."/>
            <person name="Lipzen A."/>
            <person name="Lundell T."/>
            <person name="Morin E."/>
            <person name="Murat C."/>
            <person name="Sun H."/>
            <person name="Tunlid A."/>
            <person name="Henrissat B."/>
            <person name="Grigoriev I.V."/>
            <person name="Hibbett D.S."/>
            <person name="Martin F."/>
            <person name="Nordberg H.P."/>
            <person name="Cantor M.N."/>
            <person name="Hua S.X."/>
        </authorList>
    </citation>
    <scope>NUCLEOTIDE SEQUENCE [LARGE SCALE GENOMIC DNA]</scope>
    <source>
        <strain evidence="3 4">Ve08.2h10</strain>
    </source>
</reference>
<evidence type="ECO:0000313" key="4">
    <source>
        <dbReference type="Proteomes" id="UP000054538"/>
    </source>
</evidence>
<organism evidence="3 4">
    <name type="scientific">Paxillus rubicundulus Ve08.2h10</name>
    <dbReference type="NCBI Taxonomy" id="930991"/>
    <lineage>
        <taxon>Eukaryota</taxon>
        <taxon>Fungi</taxon>
        <taxon>Dikarya</taxon>
        <taxon>Basidiomycota</taxon>
        <taxon>Agaricomycotina</taxon>
        <taxon>Agaricomycetes</taxon>
        <taxon>Agaricomycetidae</taxon>
        <taxon>Boletales</taxon>
        <taxon>Paxilineae</taxon>
        <taxon>Paxillaceae</taxon>
        <taxon>Paxillus</taxon>
    </lineage>
</organism>
<feature type="region of interest" description="Disordered" evidence="1">
    <location>
        <begin position="88"/>
        <end position="109"/>
    </location>
</feature>
<gene>
    <name evidence="3" type="ORF">PAXRUDRAFT_244710</name>
</gene>
<dbReference type="HOGENOM" id="CLU_2184797_0_0_1"/>
<protein>
    <submittedName>
        <fullName evidence="3">Uncharacterized protein</fullName>
    </submittedName>
</protein>
<name>A0A0D0E0X1_9AGAM</name>
<dbReference type="AlphaFoldDB" id="A0A0D0E0X1"/>
<proteinExistence type="predicted"/>
<dbReference type="InParanoid" id="A0A0D0E0X1"/>
<keyword evidence="2" id="KW-0472">Membrane</keyword>
<reference evidence="4" key="2">
    <citation type="submission" date="2015-01" db="EMBL/GenBank/DDBJ databases">
        <title>Evolutionary Origins and Diversification of the Mycorrhizal Mutualists.</title>
        <authorList>
            <consortium name="DOE Joint Genome Institute"/>
            <consortium name="Mycorrhizal Genomics Consortium"/>
            <person name="Kohler A."/>
            <person name="Kuo A."/>
            <person name="Nagy L.G."/>
            <person name="Floudas D."/>
            <person name="Copeland A."/>
            <person name="Barry K.W."/>
            <person name="Cichocki N."/>
            <person name="Veneault-Fourrey C."/>
            <person name="LaButti K."/>
            <person name="Lindquist E.A."/>
            <person name="Lipzen A."/>
            <person name="Lundell T."/>
            <person name="Morin E."/>
            <person name="Murat C."/>
            <person name="Riley R."/>
            <person name="Ohm R."/>
            <person name="Sun H."/>
            <person name="Tunlid A."/>
            <person name="Henrissat B."/>
            <person name="Grigoriev I.V."/>
            <person name="Hibbett D.S."/>
            <person name="Martin F."/>
        </authorList>
    </citation>
    <scope>NUCLEOTIDE SEQUENCE [LARGE SCALE GENOMIC DNA]</scope>
    <source>
        <strain evidence="4">Ve08.2h10</strain>
    </source>
</reference>